<dbReference type="InterPro" id="IPR013201">
    <property type="entry name" value="Prot_inhib_I29"/>
</dbReference>
<dbReference type="InterPro" id="IPR000668">
    <property type="entry name" value="Peptidase_C1A_C"/>
</dbReference>
<evidence type="ECO:0000256" key="5">
    <source>
        <dbReference type="ARBA" id="ARBA00023145"/>
    </source>
</evidence>
<accession>A0AAV6FNS9</accession>
<evidence type="ECO:0008006" key="12">
    <source>
        <dbReference type="Google" id="ProtNLM"/>
    </source>
</evidence>
<comment type="caution">
    <text evidence="10">The sequence shown here is derived from an EMBL/GenBank/DDBJ whole genome shotgun (WGS) entry which is preliminary data.</text>
</comment>
<keyword evidence="6" id="KW-1015">Disulfide bond</keyword>
<dbReference type="InterPro" id="IPR013128">
    <property type="entry name" value="Peptidase_C1A"/>
</dbReference>
<dbReference type="FunFam" id="3.90.70.10:FF:000006">
    <property type="entry name" value="Cathepsin S"/>
    <property type="match status" value="1"/>
</dbReference>
<dbReference type="Proteomes" id="UP000823561">
    <property type="component" value="Chromosome 20"/>
</dbReference>
<protein>
    <recommendedName>
        <fullName evidence="12">Cathepsin L1-like</fullName>
    </recommendedName>
</protein>
<evidence type="ECO:0000256" key="3">
    <source>
        <dbReference type="ARBA" id="ARBA00022801"/>
    </source>
</evidence>
<keyword evidence="5" id="KW-0865">Zymogen</keyword>
<keyword evidence="7" id="KW-0732">Signal</keyword>
<dbReference type="Pfam" id="PF08246">
    <property type="entry name" value="Inhibitor_I29"/>
    <property type="match status" value="1"/>
</dbReference>
<dbReference type="GO" id="GO:0006508">
    <property type="term" value="P:proteolysis"/>
    <property type="evidence" value="ECO:0007669"/>
    <property type="project" value="UniProtKB-KW"/>
</dbReference>
<dbReference type="EMBL" id="JADWDJ010000020">
    <property type="protein sequence ID" value="KAG5264479.1"/>
    <property type="molecule type" value="Genomic_DNA"/>
</dbReference>
<dbReference type="SUPFAM" id="SSF54001">
    <property type="entry name" value="Cysteine proteinases"/>
    <property type="match status" value="1"/>
</dbReference>
<dbReference type="InterPro" id="IPR025661">
    <property type="entry name" value="Pept_asp_AS"/>
</dbReference>
<dbReference type="SMART" id="SM00848">
    <property type="entry name" value="Inhibitor_I29"/>
    <property type="match status" value="1"/>
</dbReference>
<dbReference type="Gene3D" id="3.90.70.10">
    <property type="entry name" value="Cysteine proteinases"/>
    <property type="match status" value="1"/>
</dbReference>
<keyword evidence="4" id="KW-0788">Thiol protease</keyword>
<dbReference type="InterPro" id="IPR038765">
    <property type="entry name" value="Papain-like_cys_pep_sf"/>
</dbReference>
<evidence type="ECO:0000313" key="10">
    <source>
        <dbReference type="EMBL" id="KAG5264479.1"/>
    </source>
</evidence>
<reference evidence="10" key="1">
    <citation type="submission" date="2020-10" db="EMBL/GenBank/DDBJ databases">
        <title>Chromosome-scale genome assembly of the Allis shad, Alosa alosa.</title>
        <authorList>
            <person name="Margot Z."/>
            <person name="Christophe K."/>
            <person name="Cabau C."/>
            <person name="Louis A."/>
            <person name="Berthelot C."/>
            <person name="Parey E."/>
            <person name="Roest Crollius H."/>
            <person name="Montfort J."/>
            <person name="Robinson-Rechavi M."/>
            <person name="Bucao C."/>
            <person name="Bouchez O."/>
            <person name="Gislard M."/>
            <person name="Lluch J."/>
            <person name="Milhes M."/>
            <person name="Lampietro C."/>
            <person name="Lopez Roques C."/>
            <person name="Donnadieu C."/>
            <person name="Braasch I."/>
            <person name="Desvignes T."/>
            <person name="Postlethwait J."/>
            <person name="Bobe J."/>
            <person name="Guiguen Y."/>
        </authorList>
    </citation>
    <scope>NUCLEOTIDE SEQUENCE</scope>
    <source>
        <strain evidence="10">M-15738</strain>
        <tissue evidence="10">Blood</tissue>
    </source>
</reference>
<sequence>MLHHLLSLSVFALEAVCHFSGPFSLNGTWEIWKAEHSKVYPNQNEEVYRKLIWEKTVQQVMRHNLEASQGLYSFMLGLNHFADMTTDEVNEMLSCLKSEDPSAHHNVTFTPVMEEPLPEKVNWVEKGLVSEVQNQGPCGSCWAFSSAGALEAQMKRRTGTLTPLSQQNLVDCSIAFGNHGCRGGYLSKSFIYVIHNKGIDSANYYPYERREGKCRYSVRGRAGYCIDFRILPSRSEKALQHTVANIGPVSVGINAMLPSLHHYRGGIYSDPQCNPKLTNHAVLVVGYGTENGQDYWLVKNSWGPAWGENGYVRMARNRNQCGISNFAIFPTV</sequence>
<keyword evidence="11" id="KW-1185">Reference proteome</keyword>
<dbReference type="PROSITE" id="PS00139">
    <property type="entry name" value="THIOL_PROTEASE_CYS"/>
    <property type="match status" value="1"/>
</dbReference>
<name>A0AAV6FNS9_9TELE</name>
<dbReference type="InterPro" id="IPR039417">
    <property type="entry name" value="Peptidase_C1A_papain-like"/>
</dbReference>
<dbReference type="AlphaFoldDB" id="A0AAV6FNS9"/>
<gene>
    <name evidence="10" type="ORF">AALO_G00254200</name>
</gene>
<evidence type="ECO:0000256" key="4">
    <source>
        <dbReference type="ARBA" id="ARBA00022807"/>
    </source>
</evidence>
<feature type="domain" description="Cathepsin propeptide inhibitor" evidence="9">
    <location>
        <begin position="29"/>
        <end position="89"/>
    </location>
</feature>
<proteinExistence type="inferred from homology"/>
<dbReference type="SMART" id="SM00645">
    <property type="entry name" value="Pept_C1"/>
    <property type="match status" value="1"/>
</dbReference>
<feature type="domain" description="Peptidase C1A papain C-terminal" evidence="8">
    <location>
        <begin position="117"/>
        <end position="331"/>
    </location>
</feature>
<evidence type="ECO:0000256" key="2">
    <source>
        <dbReference type="ARBA" id="ARBA00022670"/>
    </source>
</evidence>
<dbReference type="PRINTS" id="PR00705">
    <property type="entry name" value="PAPAIN"/>
</dbReference>
<evidence type="ECO:0000256" key="1">
    <source>
        <dbReference type="ARBA" id="ARBA00008455"/>
    </source>
</evidence>
<feature type="chain" id="PRO_5043933022" description="Cathepsin L1-like" evidence="7">
    <location>
        <begin position="18"/>
        <end position="332"/>
    </location>
</feature>
<evidence type="ECO:0000256" key="6">
    <source>
        <dbReference type="ARBA" id="ARBA00023157"/>
    </source>
</evidence>
<dbReference type="Pfam" id="PF00112">
    <property type="entry name" value="Peptidase_C1"/>
    <property type="match status" value="1"/>
</dbReference>
<dbReference type="GO" id="GO:0008234">
    <property type="term" value="F:cysteine-type peptidase activity"/>
    <property type="evidence" value="ECO:0007669"/>
    <property type="project" value="UniProtKB-KW"/>
</dbReference>
<evidence type="ECO:0000259" key="8">
    <source>
        <dbReference type="SMART" id="SM00645"/>
    </source>
</evidence>
<comment type="similarity">
    <text evidence="1">Belongs to the peptidase C1 family.</text>
</comment>
<feature type="signal peptide" evidence="7">
    <location>
        <begin position="1"/>
        <end position="17"/>
    </location>
</feature>
<dbReference type="PROSITE" id="PS00640">
    <property type="entry name" value="THIOL_PROTEASE_ASN"/>
    <property type="match status" value="1"/>
</dbReference>
<keyword evidence="3" id="KW-0378">Hydrolase</keyword>
<dbReference type="PROSITE" id="PS00639">
    <property type="entry name" value="THIOL_PROTEASE_HIS"/>
    <property type="match status" value="1"/>
</dbReference>
<dbReference type="CDD" id="cd02248">
    <property type="entry name" value="Peptidase_C1A"/>
    <property type="match status" value="1"/>
</dbReference>
<dbReference type="InterPro" id="IPR000169">
    <property type="entry name" value="Pept_cys_AS"/>
</dbReference>
<keyword evidence="2" id="KW-0645">Protease</keyword>
<evidence type="ECO:0000256" key="7">
    <source>
        <dbReference type="SAM" id="SignalP"/>
    </source>
</evidence>
<evidence type="ECO:0000313" key="11">
    <source>
        <dbReference type="Proteomes" id="UP000823561"/>
    </source>
</evidence>
<organism evidence="10 11">
    <name type="scientific">Alosa alosa</name>
    <name type="common">allis shad</name>
    <dbReference type="NCBI Taxonomy" id="278164"/>
    <lineage>
        <taxon>Eukaryota</taxon>
        <taxon>Metazoa</taxon>
        <taxon>Chordata</taxon>
        <taxon>Craniata</taxon>
        <taxon>Vertebrata</taxon>
        <taxon>Euteleostomi</taxon>
        <taxon>Actinopterygii</taxon>
        <taxon>Neopterygii</taxon>
        <taxon>Teleostei</taxon>
        <taxon>Clupei</taxon>
        <taxon>Clupeiformes</taxon>
        <taxon>Clupeoidei</taxon>
        <taxon>Clupeidae</taxon>
        <taxon>Alosa</taxon>
    </lineage>
</organism>
<dbReference type="InterPro" id="IPR025660">
    <property type="entry name" value="Pept_his_AS"/>
</dbReference>
<evidence type="ECO:0000259" key="9">
    <source>
        <dbReference type="SMART" id="SM00848"/>
    </source>
</evidence>
<dbReference type="PANTHER" id="PTHR12411">
    <property type="entry name" value="CYSTEINE PROTEASE FAMILY C1-RELATED"/>
    <property type="match status" value="1"/>
</dbReference>